<accession>A0ABY4DBS9</accession>
<protein>
    <submittedName>
        <fullName evidence="4">TIM barrel protein</fullName>
    </submittedName>
</protein>
<evidence type="ECO:0000256" key="1">
    <source>
        <dbReference type="ARBA" id="ARBA00023235"/>
    </source>
</evidence>
<sequence>MMRFSANIEMLCKNESFVDRIRTAKASGFDGIEFWSWENKDLRSIGLLCQELGLGISSISGDSCEYALCDDTHSRPYIEYARASFEAAEQIGCSMVVLHSNALDNGVVVDSYEKVPSHRLFLSMAKTLTALSPYAQKAGITCVLEPLNIQVDHPGCLLHSLAEAALVVESVGSPSIRLLYDLYHMQIETGNLIANFNRFQPLIAHIHAADVPGRHEMGTGEINYTTVFSHLRSRGYGNWVAFELSPSESYEKAVKAIMDMK</sequence>
<dbReference type="SUPFAM" id="SSF51658">
    <property type="entry name" value="Xylose isomerase-like"/>
    <property type="match status" value="1"/>
</dbReference>
<dbReference type="InterPro" id="IPR013022">
    <property type="entry name" value="Xyl_isomerase-like_TIM-brl"/>
</dbReference>
<dbReference type="EMBL" id="CP094929">
    <property type="protein sequence ID" value="UOM51723.1"/>
    <property type="molecule type" value="Genomic_DNA"/>
</dbReference>
<feature type="domain" description="Xylose isomerase-like TIM barrel" evidence="3">
    <location>
        <begin position="22"/>
        <end position="256"/>
    </location>
</feature>
<dbReference type="PANTHER" id="PTHR43489">
    <property type="entry name" value="ISOMERASE"/>
    <property type="match status" value="1"/>
</dbReference>
<organism evidence="4 5">
    <name type="scientific">Sphaerochaeta associata</name>
    <dbReference type="NCBI Taxonomy" id="1129264"/>
    <lineage>
        <taxon>Bacteria</taxon>
        <taxon>Pseudomonadati</taxon>
        <taxon>Spirochaetota</taxon>
        <taxon>Spirochaetia</taxon>
        <taxon>Spirochaetales</taxon>
        <taxon>Sphaerochaetaceae</taxon>
        <taxon>Sphaerochaeta</taxon>
    </lineage>
</organism>
<evidence type="ECO:0000313" key="4">
    <source>
        <dbReference type="EMBL" id="UOM51723.1"/>
    </source>
</evidence>
<keyword evidence="1 2" id="KW-0413">Isomerase</keyword>
<keyword evidence="5" id="KW-1185">Reference proteome</keyword>
<gene>
    <name evidence="4" type="ORF">MUG09_02890</name>
</gene>
<evidence type="ECO:0000259" key="3">
    <source>
        <dbReference type="Pfam" id="PF01261"/>
    </source>
</evidence>
<dbReference type="PIRSF" id="PIRSF006241">
    <property type="entry name" value="HyI"/>
    <property type="match status" value="1"/>
</dbReference>
<evidence type="ECO:0000313" key="5">
    <source>
        <dbReference type="Proteomes" id="UP000829708"/>
    </source>
</evidence>
<reference evidence="5" key="1">
    <citation type="journal article" date="2024" name="J Bioinform Genom">
        <title>Complete genome sequence of the type strain bacterium Sphaerochaeta associata GLS2t (VKM B-2742)t.</title>
        <authorList>
            <person name="Troshina O.Y."/>
            <person name="Tepeeva A.N."/>
            <person name="Arzamasceva V.O."/>
            <person name="Whitman W.B."/>
            <person name="Varghese N."/>
            <person name="Shapiro N."/>
            <person name="Woyke T."/>
            <person name="Kripides N.C."/>
            <person name="Vasilenko O.V."/>
        </authorList>
    </citation>
    <scope>NUCLEOTIDE SEQUENCE [LARGE SCALE GENOMIC DNA]</scope>
    <source>
        <strain evidence="5">GLS2T</strain>
    </source>
</reference>
<evidence type="ECO:0000256" key="2">
    <source>
        <dbReference type="PIRNR" id="PIRNR006241"/>
    </source>
</evidence>
<proteinExistence type="inferred from homology"/>
<name>A0ABY4DBS9_9SPIR</name>
<dbReference type="Proteomes" id="UP000829708">
    <property type="component" value="Chromosome"/>
</dbReference>
<comment type="similarity">
    <text evidence="2">Belongs to the hyi family.</text>
</comment>
<dbReference type="InterPro" id="IPR050417">
    <property type="entry name" value="Sugar_Epim/Isomerase"/>
</dbReference>
<dbReference type="RefSeq" id="WP_244773378.1">
    <property type="nucleotide sequence ID" value="NZ_CP094929.1"/>
</dbReference>
<dbReference type="InterPro" id="IPR026040">
    <property type="entry name" value="HyI-like"/>
</dbReference>
<dbReference type="InterPro" id="IPR036237">
    <property type="entry name" value="Xyl_isomerase-like_sf"/>
</dbReference>
<dbReference type="Gene3D" id="3.20.20.150">
    <property type="entry name" value="Divalent-metal-dependent TIM barrel enzymes"/>
    <property type="match status" value="1"/>
</dbReference>
<dbReference type="Pfam" id="PF01261">
    <property type="entry name" value="AP_endonuc_2"/>
    <property type="match status" value="1"/>
</dbReference>